<dbReference type="Proteomes" id="UP001180825">
    <property type="component" value="Unassembled WGS sequence"/>
</dbReference>
<gene>
    <name evidence="2" type="ORF">J2X21_002021</name>
</gene>
<proteinExistence type="predicted"/>
<dbReference type="RefSeq" id="WP_310327980.1">
    <property type="nucleotide sequence ID" value="NZ_JAVDXV010000003.1"/>
</dbReference>
<name>A0ABU2A6R3_9BURK</name>
<evidence type="ECO:0000313" key="3">
    <source>
        <dbReference type="Proteomes" id="UP001180825"/>
    </source>
</evidence>
<protein>
    <recommendedName>
        <fullName evidence="1">Alpha/beta hydrolase domain-containing protein</fullName>
    </recommendedName>
</protein>
<dbReference type="InterPro" id="IPR045394">
    <property type="entry name" value="Abhydrolase_dom"/>
</dbReference>
<keyword evidence="3" id="KW-1185">Reference proteome</keyword>
<dbReference type="EMBL" id="JAVDXV010000003">
    <property type="protein sequence ID" value="MDR7332888.1"/>
    <property type="molecule type" value="Genomic_DNA"/>
</dbReference>
<comment type="caution">
    <text evidence="2">The sequence shown here is derived from an EMBL/GenBank/DDBJ whole genome shotgun (WGS) entry which is preliminary data.</text>
</comment>
<evidence type="ECO:0000313" key="2">
    <source>
        <dbReference type="EMBL" id="MDR7332888.1"/>
    </source>
</evidence>
<dbReference type="Pfam" id="PF20091">
    <property type="entry name" value="Abhydrolase_10"/>
    <property type="match status" value="1"/>
</dbReference>
<sequence>MSAGALAAPAGVVDRFEIVATQDAYNGATPVGAAGPYVVITAIVHGRLDPAHPDNADIVDLPLAPRDADGWVRYSTDAAVLRPKLPRDARRILFYDVVNRGGRLGQGVFIGGGALTDGAAPGAHFPSLLRRGYTVVWSGWQGDVEQTGRGATAALGTRFPIATAADGKPLTGMSREEFIPDQAGGGTTLTLNHRPASMTDRSEVQFTARAAWRNADGLADYASTPSAPVTDWQYVTQPNGTVAVRFTPPAALPVAGGGTVAPDAGTIYSFVYRAAEPRVAAIGFAAVRDLLHFLKSSNTDAQGQPNPLNDMKAAPCAVGGDCPADPATNFDAVLGEGTSQSGRFLRDFLYLGFNKATDGKPVFDGLLAVIPGGRRTWTAVRFAQQGRWSRQHEDHFMQGDQFPFSYASFTDPVSGRHDGLLKRCQADSTCPKVMQIDGSFEWWGGRGSLNVTDGAGRDVPLPANVRYYFVPGTQHGGGGGVMTGLVKPPDSGSTCRFANSPVTMTPIERALAVALEHWVVHGTPPPASAHPKVADGSATQPVPVPLAGTGRVSALFVTDHVDGIPRVQLSKPYRQLVAAVDADGNETAGIATPEVAVPLATYLGWNLRGAGHAEGEGCSAAGAAIPFAVDAATKAPGDPRAPLSERYAGRADYLAKFHAATQALVRQGLLLPLDAEHIYRANAGKVSPLLLPNR</sequence>
<evidence type="ECO:0000259" key="1">
    <source>
        <dbReference type="Pfam" id="PF20091"/>
    </source>
</evidence>
<organism evidence="2 3">
    <name type="scientific">Roseateles asaccharophilus</name>
    <dbReference type="NCBI Taxonomy" id="582607"/>
    <lineage>
        <taxon>Bacteria</taxon>
        <taxon>Pseudomonadati</taxon>
        <taxon>Pseudomonadota</taxon>
        <taxon>Betaproteobacteria</taxon>
        <taxon>Burkholderiales</taxon>
        <taxon>Sphaerotilaceae</taxon>
        <taxon>Roseateles</taxon>
    </lineage>
</organism>
<feature type="domain" description="Alpha/beta hydrolase" evidence="1">
    <location>
        <begin position="329"/>
        <end position="679"/>
    </location>
</feature>
<reference evidence="2 3" key="1">
    <citation type="submission" date="2023-07" db="EMBL/GenBank/DDBJ databases">
        <title>Sorghum-associated microbial communities from plants grown in Nebraska, USA.</title>
        <authorList>
            <person name="Schachtman D."/>
        </authorList>
    </citation>
    <scope>NUCLEOTIDE SEQUENCE [LARGE SCALE GENOMIC DNA]</scope>
    <source>
        <strain evidence="2 3">BE316</strain>
    </source>
</reference>
<accession>A0ABU2A6R3</accession>